<comment type="similarity">
    <text evidence="2">Belongs to the GPC1 family.</text>
</comment>
<evidence type="ECO:0000256" key="10">
    <source>
        <dbReference type="ARBA" id="ARBA00023209"/>
    </source>
</evidence>
<proteinExistence type="inferred from homology"/>
<evidence type="ECO:0000256" key="1">
    <source>
        <dbReference type="ARBA" id="ARBA00004141"/>
    </source>
</evidence>
<accession>A0A9W7B2L0</accession>
<feature type="transmembrane region" description="Helical" evidence="13">
    <location>
        <begin position="140"/>
        <end position="158"/>
    </location>
</feature>
<organism evidence="14 15">
    <name type="scientific">Triparma laevis f. inornata</name>
    <dbReference type="NCBI Taxonomy" id="1714386"/>
    <lineage>
        <taxon>Eukaryota</taxon>
        <taxon>Sar</taxon>
        <taxon>Stramenopiles</taxon>
        <taxon>Ochrophyta</taxon>
        <taxon>Bolidophyceae</taxon>
        <taxon>Parmales</taxon>
        <taxon>Triparmaceae</taxon>
        <taxon>Triparma</taxon>
    </lineage>
</organism>
<keyword evidence="11" id="KW-1208">Phospholipid metabolism</keyword>
<evidence type="ECO:0000256" key="6">
    <source>
        <dbReference type="ARBA" id="ARBA00022692"/>
    </source>
</evidence>
<keyword evidence="6 13" id="KW-0812">Transmembrane</keyword>
<reference evidence="15" key="1">
    <citation type="journal article" date="2023" name="Commun. Biol.">
        <title>Genome analysis of Parmales, the sister group of diatoms, reveals the evolutionary specialization of diatoms from phago-mixotrophs to photoautotrophs.</title>
        <authorList>
            <person name="Ban H."/>
            <person name="Sato S."/>
            <person name="Yoshikawa S."/>
            <person name="Yamada K."/>
            <person name="Nakamura Y."/>
            <person name="Ichinomiya M."/>
            <person name="Sato N."/>
            <person name="Blanc-Mathieu R."/>
            <person name="Endo H."/>
            <person name="Kuwata A."/>
            <person name="Ogata H."/>
        </authorList>
    </citation>
    <scope>NUCLEOTIDE SEQUENCE [LARGE SCALE GENOMIC DNA]</scope>
</reference>
<keyword evidence="7 13" id="KW-1133">Transmembrane helix</keyword>
<evidence type="ECO:0000313" key="15">
    <source>
        <dbReference type="Proteomes" id="UP001162640"/>
    </source>
</evidence>
<evidence type="ECO:0000256" key="11">
    <source>
        <dbReference type="ARBA" id="ARBA00023264"/>
    </source>
</evidence>
<dbReference type="PANTHER" id="PTHR31201">
    <property type="entry name" value="OS01G0585100 PROTEIN"/>
    <property type="match status" value="1"/>
</dbReference>
<keyword evidence="5" id="KW-0808">Transferase</keyword>
<evidence type="ECO:0000256" key="4">
    <source>
        <dbReference type="ARBA" id="ARBA00022516"/>
    </source>
</evidence>
<dbReference type="GO" id="GO:0006656">
    <property type="term" value="P:phosphatidylcholine biosynthetic process"/>
    <property type="evidence" value="ECO:0007669"/>
    <property type="project" value="TreeGrafter"/>
</dbReference>
<dbReference type="InterPro" id="IPR021261">
    <property type="entry name" value="GPCAT"/>
</dbReference>
<keyword evidence="12" id="KW-0012">Acyltransferase</keyword>
<comment type="caution">
    <text evidence="14">The sequence shown here is derived from an EMBL/GenBank/DDBJ whole genome shotgun (WGS) entry which is preliminary data.</text>
</comment>
<dbReference type="EMBL" id="BLQM01000264">
    <property type="protein sequence ID" value="GMH79373.1"/>
    <property type="molecule type" value="Genomic_DNA"/>
</dbReference>
<sequence>MSDDSPHATTKRPPKDVKLRKRAELLVKPSADRPVFAFRISTFFLLCIVLILLRYNTSHFGGSSADYPDRPDPYISHPAWLLSSSNWHYYFATLSITSTMWYMNFVSTPSFFTLRPAWSYISLLLLFKKLYDFYNFGRLLYLIDFCYFANFSFAYALWNVPMKVAEHFDEEPAEEPEAKGLKGAAEKVKKTVDKVENQLKRKFGKEFPVIAKAIFCRKFGKEFPVIAKAIFCVMNGPVGGGTFMLGTALAFHHPDAFSSFWLHVVPMWFTYALRWRFYPRLLEKNYPDLFEDMGDWRKRDTYIAALKYFYLPWVIAHAVFLIIHPYTPLAKYETLFDWVCYGGLPKVRTDPFFTWVKKVLAYCLAHFVLSSQGLAAAALSFKYQLVHFVWICCVFFNCAYFGFKFYEDTVNPPTDVDLSGAMSPLDGIKRCGFAWACVIPAYLYCRAYPELSTISRSEVKRRKAEGKKED</sequence>
<keyword evidence="9 13" id="KW-0472">Membrane</keyword>
<keyword evidence="4" id="KW-0444">Lipid biosynthesis</keyword>
<feature type="transmembrane region" description="Helical" evidence="13">
    <location>
        <begin position="36"/>
        <end position="55"/>
    </location>
</feature>
<evidence type="ECO:0000256" key="12">
    <source>
        <dbReference type="ARBA" id="ARBA00023315"/>
    </source>
</evidence>
<gene>
    <name evidence="14" type="ORF">TL16_g08123</name>
</gene>
<evidence type="ECO:0000313" key="14">
    <source>
        <dbReference type="EMBL" id="GMH79373.1"/>
    </source>
</evidence>
<evidence type="ECO:0000256" key="5">
    <source>
        <dbReference type="ARBA" id="ARBA00022679"/>
    </source>
</evidence>
<evidence type="ECO:0000256" key="9">
    <source>
        <dbReference type="ARBA" id="ARBA00023136"/>
    </source>
</evidence>
<evidence type="ECO:0000256" key="3">
    <source>
        <dbReference type="ARBA" id="ARBA00019082"/>
    </source>
</evidence>
<evidence type="ECO:0000256" key="7">
    <source>
        <dbReference type="ARBA" id="ARBA00022989"/>
    </source>
</evidence>
<protein>
    <recommendedName>
        <fullName evidence="3">Glycerophosphocholine acyltransferase 1</fullName>
    </recommendedName>
</protein>
<feature type="transmembrane region" description="Helical" evidence="13">
    <location>
        <begin position="388"/>
        <end position="407"/>
    </location>
</feature>
<feature type="transmembrane region" description="Helical" evidence="13">
    <location>
        <begin position="359"/>
        <end position="381"/>
    </location>
</feature>
<dbReference type="AlphaFoldDB" id="A0A9W7B2L0"/>
<dbReference type="Proteomes" id="UP001162640">
    <property type="component" value="Unassembled WGS sequence"/>
</dbReference>
<name>A0A9W7B2L0_9STRA</name>
<evidence type="ECO:0000256" key="2">
    <source>
        <dbReference type="ARBA" id="ARBA00006675"/>
    </source>
</evidence>
<dbReference type="GO" id="GO:0016020">
    <property type="term" value="C:membrane"/>
    <property type="evidence" value="ECO:0007669"/>
    <property type="project" value="UniProtKB-SubCell"/>
</dbReference>
<feature type="transmembrane region" description="Helical" evidence="13">
    <location>
        <begin position="225"/>
        <end position="251"/>
    </location>
</feature>
<feature type="transmembrane region" description="Helical" evidence="13">
    <location>
        <begin position="257"/>
        <end position="275"/>
    </location>
</feature>
<evidence type="ECO:0000256" key="8">
    <source>
        <dbReference type="ARBA" id="ARBA00023098"/>
    </source>
</evidence>
<feature type="transmembrane region" description="Helical" evidence="13">
    <location>
        <begin position="308"/>
        <end position="327"/>
    </location>
</feature>
<dbReference type="GO" id="GO:0016746">
    <property type="term" value="F:acyltransferase activity"/>
    <property type="evidence" value="ECO:0007669"/>
    <property type="project" value="UniProtKB-KW"/>
</dbReference>
<evidence type="ECO:0000256" key="13">
    <source>
        <dbReference type="SAM" id="Phobius"/>
    </source>
</evidence>
<comment type="subcellular location">
    <subcellularLocation>
        <location evidence="1">Membrane</location>
        <topology evidence="1">Multi-pass membrane protein</topology>
    </subcellularLocation>
</comment>
<dbReference type="PANTHER" id="PTHR31201:SF1">
    <property type="entry name" value="GLYCEROPHOSPHOCHOLINE ACYLTRANSFERASE 1"/>
    <property type="match status" value="1"/>
</dbReference>
<keyword evidence="8" id="KW-0443">Lipid metabolism</keyword>
<keyword evidence="10" id="KW-0594">Phospholipid biosynthesis</keyword>